<dbReference type="SUPFAM" id="SSF56300">
    <property type="entry name" value="Metallo-dependent phosphatases"/>
    <property type="match status" value="1"/>
</dbReference>
<feature type="transmembrane region" description="Helical" evidence="3">
    <location>
        <begin position="5"/>
        <end position="24"/>
    </location>
</feature>
<dbReference type="AlphaFoldDB" id="A0A7L5ECR4"/>
<dbReference type="GO" id="GO:0046872">
    <property type="term" value="F:metal ion binding"/>
    <property type="evidence" value="ECO:0007669"/>
    <property type="project" value="UniProtKB-KW"/>
</dbReference>
<feature type="domain" description="Calcineurin-like phosphoesterase" evidence="4">
    <location>
        <begin position="149"/>
        <end position="328"/>
    </location>
</feature>
<accession>A0A7L5ECR4</accession>
<dbReference type="PANTHER" id="PTHR31302:SF31">
    <property type="entry name" value="PHOSPHODIESTERASE YAEI"/>
    <property type="match status" value="1"/>
</dbReference>
<keyword evidence="6" id="KW-1185">Reference proteome</keyword>
<dbReference type="InterPro" id="IPR051158">
    <property type="entry name" value="Metallophosphoesterase_sf"/>
</dbReference>
<dbReference type="InterPro" id="IPR004843">
    <property type="entry name" value="Calcineurin-like_PHP"/>
</dbReference>
<keyword evidence="1" id="KW-0479">Metal-binding</keyword>
<dbReference type="Pfam" id="PF00149">
    <property type="entry name" value="Metallophos"/>
    <property type="match status" value="1"/>
</dbReference>
<dbReference type="CDD" id="cd07385">
    <property type="entry name" value="MPP_YkuE_C"/>
    <property type="match status" value="1"/>
</dbReference>
<dbReference type="InterPro" id="IPR029052">
    <property type="entry name" value="Metallo-depent_PP-like"/>
</dbReference>
<dbReference type="EMBL" id="CP051682">
    <property type="protein sequence ID" value="QJD98216.1"/>
    <property type="molecule type" value="Genomic_DNA"/>
</dbReference>
<evidence type="ECO:0000259" key="4">
    <source>
        <dbReference type="Pfam" id="PF00149"/>
    </source>
</evidence>
<feature type="transmembrane region" description="Helical" evidence="3">
    <location>
        <begin position="30"/>
        <end position="50"/>
    </location>
</feature>
<dbReference type="PANTHER" id="PTHR31302">
    <property type="entry name" value="TRANSMEMBRANE PROTEIN WITH METALLOPHOSPHOESTERASE DOMAIN-RELATED"/>
    <property type="match status" value="1"/>
</dbReference>
<dbReference type="Proteomes" id="UP000503278">
    <property type="component" value="Chromosome"/>
</dbReference>
<keyword evidence="2" id="KW-0378">Hydrolase</keyword>
<dbReference type="GO" id="GO:0009245">
    <property type="term" value="P:lipid A biosynthetic process"/>
    <property type="evidence" value="ECO:0007669"/>
    <property type="project" value="TreeGrafter"/>
</dbReference>
<dbReference type="GO" id="GO:0016020">
    <property type="term" value="C:membrane"/>
    <property type="evidence" value="ECO:0007669"/>
    <property type="project" value="GOC"/>
</dbReference>
<evidence type="ECO:0000256" key="1">
    <source>
        <dbReference type="ARBA" id="ARBA00022723"/>
    </source>
</evidence>
<evidence type="ECO:0000256" key="3">
    <source>
        <dbReference type="SAM" id="Phobius"/>
    </source>
</evidence>
<dbReference type="RefSeq" id="WP_169610958.1">
    <property type="nucleotide sequence ID" value="NZ_CP051682.1"/>
</dbReference>
<dbReference type="GO" id="GO:0008758">
    <property type="term" value="F:UDP-2,3-diacylglucosamine hydrolase activity"/>
    <property type="evidence" value="ECO:0007669"/>
    <property type="project" value="TreeGrafter"/>
</dbReference>
<dbReference type="Gene3D" id="3.60.21.10">
    <property type="match status" value="1"/>
</dbReference>
<keyword evidence="3" id="KW-1133">Transmembrane helix</keyword>
<evidence type="ECO:0000313" key="6">
    <source>
        <dbReference type="Proteomes" id="UP000503278"/>
    </source>
</evidence>
<gene>
    <name evidence="5" type="ORF">HH214_21210</name>
</gene>
<proteinExistence type="predicted"/>
<name>A0A7L5ECR4_9SPHI</name>
<keyword evidence="3" id="KW-0472">Membrane</keyword>
<evidence type="ECO:0000313" key="5">
    <source>
        <dbReference type="EMBL" id="QJD98216.1"/>
    </source>
</evidence>
<dbReference type="KEGG" id="mrob:HH214_21210"/>
<feature type="transmembrane region" description="Helical" evidence="3">
    <location>
        <begin position="101"/>
        <end position="123"/>
    </location>
</feature>
<sequence>MKQRIAYITLIWILTDLYFFQAVHTLSNNALIVYGYWLIDLILVGGIFYVSRGQRMRQHPRLVSVLMALMLLAVVPKIFGSTVLLLEDITRLFRGFPPRSYWVSLTTVVIAAIPFFALLFGLTQGRHHYQVLRETLEFDDLPDAFDGFTITQLSDIHSGSFTSEKGVGKGLALVNAQKSDIILFTGDLVNNKASEMDRWIPAFAKLQASYGKYSVLGNHDYGDYVQWENLGDKQANLNQLKKIHEEIGFNLLLNEATQIKKDGQAITLVGVENWGKGFHQYGDLKKATANVADSAFKILLSHDPTHWEAVTLKHHQPVHLTLAGHTHGMQFGIEFLGLKWSPAKYIYRNWAGLYKQNNQYLYVNRGFGFLGFKGRVGIWPEITVITLKKKHIK</sequence>
<evidence type="ECO:0000256" key="2">
    <source>
        <dbReference type="ARBA" id="ARBA00022801"/>
    </source>
</evidence>
<feature type="transmembrane region" description="Helical" evidence="3">
    <location>
        <begin position="62"/>
        <end position="86"/>
    </location>
</feature>
<reference evidence="5 6" key="1">
    <citation type="submission" date="2020-04" db="EMBL/GenBank/DDBJ databases">
        <title>Genome sequencing of novel species.</title>
        <authorList>
            <person name="Heo J."/>
            <person name="Kim S.-J."/>
            <person name="Kim J.-S."/>
            <person name="Hong S.-B."/>
            <person name="Kwon S.-W."/>
        </authorList>
    </citation>
    <scope>NUCLEOTIDE SEQUENCE [LARGE SCALE GENOMIC DNA]</scope>
    <source>
        <strain evidence="5 6">F39-2</strain>
    </source>
</reference>
<protein>
    <submittedName>
        <fullName evidence="5">Metallophosphoesterase</fullName>
    </submittedName>
</protein>
<keyword evidence="3" id="KW-0812">Transmembrane</keyword>
<organism evidence="5 6">
    <name type="scientific">Mucilaginibacter robiniae</name>
    <dbReference type="NCBI Taxonomy" id="2728022"/>
    <lineage>
        <taxon>Bacteria</taxon>
        <taxon>Pseudomonadati</taxon>
        <taxon>Bacteroidota</taxon>
        <taxon>Sphingobacteriia</taxon>
        <taxon>Sphingobacteriales</taxon>
        <taxon>Sphingobacteriaceae</taxon>
        <taxon>Mucilaginibacter</taxon>
    </lineage>
</organism>